<accession>A0AA39T691</accession>
<sequence>MITTPFEFNKTKQLLQLQNALFHPDITNQDLFHAILLTANHALQLETDEFPDYRLQCTFAFNTMLAELQGSDDIPILSTVGYAAIMFYPGEYEHKHKKLSSQQHIKFHTARLGEEITMHAGMPCPRLGSNMSTPISSTSESSEDSVEAPIIPSHERNNPYKFNSLASAPAMVRSIQPMLAYSIIKDVELTEKEDSQGWIACTLICRITSGSDQPVSPTGFQAQPENSLLYFLLPPMFMAIMAKLIETKYDKAQHAFLILEDYNLTMRIDKGHLSQIIRDLTRPMTMQYNYAARTLYRVANKKGCTLLLHHPIFLQAIHDTIFLCKAFPAKFSQVSMYDMPHFPASLFMLEDIEDEEFINTSPFSDSPPLLIDFSSLDDEEEEMFWSQQKLIMYPMMTGKDEAIKGNETQSPQSARLMGRWISPSQANMALTPDLDHVK</sequence>
<comment type="caution">
    <text evidence="1">The sequence shown here is derived from an EMBL/GenBank/DDBJ whole genome shotgun (WGS) entry which is preliminary data.</text>
</comment>
<gene>
    <name evidence="1" type="ORF">EV420DRAFT_1474669</name>
</gene>
<keyword evidence="2" id="KW-1185">Reference proteome</keyword>
<proteinExistence type="predicted"/>
<evidence type="ECO:0000313" key="2">
    <source>
        <dbReference type="Proteomes" id="UP001175211"/>
    </source>
</evidence>
<dbReference type="RefSeq" id="XP_060337943.1">
    <property type="nucleotide sequence ID" value="XM_060469227.1"/>
</dbReference>
<protein>
    <submittedName>
        <fullName evidence="1">Uncharacterized protein</fullName>
    </submittedName>
</protein>
<dbReference type="EMBL" id="JAUEPS010000003">
    <property type="protein sequence ID" value="KAK0467351.1"/>
    <property type="molecule type" value="Genomic_DNA"/>
</dbReference>
<name>A0AA39T691_ARMTA</name>
<organism evidence="1 2">
    <name type="scientific">Armillaria tabescens</name>
    <name type="common">Ringless honey mushroom</name>
    <name type="synonym">Agaricus tabescens</name>
    <dbReference type="NCBI Taxonomy" id="1929756"/>
    <lineage>
        <taxon>Eukaryota</taxon>
        <taxon>Fungi</taxon>
        <taxon>Dikarya</taxon>
        <taxon>Basidiomycota</taxon>
        <taxon>Agaricomycotina</taxon>
        <taxon>Agaricomycetes</taxon>
        <taxon>Agaricomycetidae</taxon>
        <taxon>Agaricales</taxon>
        <taxon>Marasmiineae</taxon>
        <taxon>Physalacriaceae</taxon>
        <taxon>Desarmillaria</taxon>
    </lineage>
</organism>
<dbReference type="GeneID" id="85352775"/>
<dbReference type="Proteomes" id="UP001175211">
    <property type="component" value="Unassembled WGS sequence"/>
</dbReference>
<reference evidence="1" key="1">
    <citation type="submission" date="2023-06" db="EMBL/GenBank/DDBJ databases">
        <authorList>
            <consortium name="Lawrence Berkeley National Laboratory"/>
            <person name="Ahrendt S."/>
            <person name="Sahu N."/>
            <person name="Indic B."/>
            <person name="Wong-Bajracharya J."/>
            <person name="Merenyi Z."/>
            <person name="Ke H.-M."/>
            <person name="Monk M."/>
            <person name="Kocsube S."/>
            <person name="Drula E."/>
            <person name="Lipzen A."/>
            <person name="Balint B."/>
            <person name="Henrissat B."/>
            <person name="Andreopoulos B."/>
            <person name="Martin F.M."/>
            <person name="Harder C.B."/>
            <person name="Rigling D."/>
            <person name="Ford K.L."/>
            <person name="Foster G.D."/>
            <person name="Pangilinan J."/>
            <person name="Papanicolaou A."/>
            <person name="Barry K."/>
            <person name="LaButti K."/>
            <person name="Viragh M."/>
            <person name="Koriabine M."/>
            <person name="Yan M."/>
            <person name="Riley R."/>
            <person name="Champramary S."/>
            <person name="Plett K.L."/>
            <person name="Tsai I.J."/>
            <person name="Slot J."/>
            <person name="Sipos G."/>
            <person name="Plett J."/>
            <person name="Nagy L.G."/>
            <person name="Grigoriev I.V."/>
        </authorList>
    </citation>
    <scope>NUCLEOTIDE SEQUENCE</scope>
    <source>
        <strain evidence="1">CCBAS 213</strain>
    </source>
</reference>
<dbReference type="AlphaFoldDB" id="A0AA39T691"/>
<evidence type="ECO:0000313" key="1">
    <source>
        <dbReference type="EMBL" id="KAK0467351.1"/>
    </source>
</evidence>